<evidence type="ECO:0000259" key="7">
    <source>
        <dbReference type="Pfam" id="PF00892"/>
    </source>
</evidence>
<dbReference type="OrthoDB" id="1728340at2759"/>
<dbReference type="InterPro" id="IPR030184">
    <property type="entry name" value="WAT1-related"/>
</dbReference>
<feature type="transmembrane region" description="Helical" evidence="6">
    <location>
        <begin position="279"/>
        <end position="299"/>
    </location>
</feature>
<keyword evidence="3 6" id="KW-0812">Transmembrane</keyword>
<proteinExistence type="inferred from homology"/>
<dbReference type="PANTHER" id="PTHR31218">
    <property type="entry name" value="WAT1-RELATED PROTEIN"/>
    <property type="match status" value="1"/>
</dbReference>
<dbReference type="InterPro" id="IPR000620">
    <property type="entry name" value="EamA_dom"/>
</dbReference>
<feature type="transmembrane region" description="Helical" evidence="6">
    <location>
        <begin position="128"/>
        <end position="148"/>
    </location>
</feature>
<evidence type="ECO:0000313" key="8">
    <source>
        <dbReference type="EMBL" id="KAJ4957253.1"/>
    </source>
</evidence>
<reference evidence="8" key="1">
    <citation type="journal article" date="2023" name="Plant J.">
        <title>The genome of the king protea, Protea cynaroides.</title>
        <authorList>
            <person name="Chang J."/>
            <person name="Duong T.A."/>
            <person name="Schoeman C."/>
            <person name="Ma X."/>
            <person name="Roodt D."/>
            <person name="Barker N."/>
            <person name="Li Z."/>
            <person name="Van de Peer Y."/>
            <person name="Mizrachi E."/>
        </authorList>
    </citation>
    <scope>NUCLEOTIDE SEQUENCE</scope>
    <source>
        <tissue evidence="8">Young leaves</tissue>
    </source>
</reference>
<name>A0A9Q0H0F0_9MAGN</name>
<comment type="subcellular location">
    <subcellularLocation>
        <location evidence="1 6">Membrane</location>
        <topology evidence="1 6">Multi-pass membrane protein</topology>
    </subcellularLocation>
</comment>
<keyword evidence="5 6" id="KW-0472">Membrane</keyword>
<sequence>MVMILVQIIFAGVNAFYKLVTKDGMDLRIFVAIDIWDATIALAPFALFVERKKRAKWTWMVAFQAFLCGLFGGSLWCDEMDQSLERTIPGKAKVVGTVIGIGGLGKGTSTTSASHVESGNRVLGSIPILAKVVGTVIGIGGAMVLTFYKGSELSMLSTNTDLTRGLGKGTSTTSASHVESGNRVLGSILVLACCFSYAVWLIIQTKMIQRYPAYLSSTTLMCLMGAIQSTVYALCMERQWDEWKLGWNVRLLAVAYSGILATGLMFAIIAWAVRARGPLFVSIFNPLMLVLVSIMDCLFLGEKLHVGSLIGAALIVVGLYAVLWGRGRR</sequence>
<dbReference type="SUPFAM" id="SSF103481">
    <property type="entry name" value="Multidrug resistance efflux transporter EmrE"/>
    <property type="match status" value="1"/>
</dbReference>
<dbReference type="GO" id="GO:0022857">
    <property type="term" value="F:transmembrane transporter activity"/>
    <property type="evidence" value="ECO:0007669"/>
    <property type="project" value="InterPro"/>
</dbReference>
<dbReference type="EMBL" id="JAMYWD010000011">
    <property type="protein sequence ID" value="KAJ4957253.1"/>
    <property type="molecule type" value="Genomic_DNA"/>
</dbReference>
<dbReference type="AlphaFoldDB" id="A0A9Q0H0F0"/>
<accession>A0A9Q0H0F0</accession>
<dbReference type="Pfam" id="PF00892">
    <property type="entry name" value="EamA"/>
    <property type="match status" value="1"/>
</dbReference>
<gene>
    <name evidence="8" type="ORF">NE237_014036</name>
</gene>
<feature type="transmembrane region" description="Helical" evidence="6">
    <location>
        <begin position="184"/>
        <end position="203"/>
    </location>
</feature>
<dbReference type="GO" id="GO:0016020">
    <property type="term" value="C:membrane"/>
    <property type="evidence" value="ECO:0007669"/>
    <property type="project" value="UniProtKB-SubCell"/>
</dbReference>
<dbReference type="InterPro" id="IPR037185">
    <property type="entry name" value="EmrE-like"/>
</dbReference>
<feature type="domain" description="EamA" evidence="7">
    <location>
        <begin position="185"/>
        <end position="323"/>
    </location>
</feature>
<comment type="similarity">
    <text evidence="2 6">Belongs to the drug/metabolite transporter (DMT) superfamily. Plant drug/metabolite exporter (P-DME) (TC 2.A.7.4) family.</text>
</comment>
<organism evidence="8 9">
    <name type="scientific">Protea cynaroides</name>
    <dbReference type="NCBI Taxonomy" id="273540"/>
    <lineage>
        <taxon>Eukaryota</taxon>
        <taxon>Viridiplantae</taxon>
        <taxon>Streptophyta</taxon>
        <taxon>Embryophyta</taxon>
        <taxon>Tracheophyta</taxon>
        <taxon>Spermatophyta</taxon>
        <taxon>Magnoliopsida</taxon>
        <taxon>Proteales</taxon>
        <taxon>Proteaceae</taxon>
        <taxon>Protea</taxon>
    </lineage>
</organism>
<feature type="transmembrane region" description="Helical" evidence="6">
    <location>
        <begin position="247"/>
        <end position="273"/>
    </location>
</feature>
<protein>
    <recommendedName>
        <fullName evidence="6">WAT1-related protein</fullName>
    </recommendedName>
</protein>
<comment type="caution">
    <text evidence="8">The sequence shown here is derived from an EMBL/GenBank/DDBJ whole genome shotgun (WGS) entry which is preliminary data.</text>
</comment>
<evidence type="ECO:0000256" key="2">
    <source>
        <dbReference type="ARBA" id="ARBA00007635"/>
    </source>
</evidence>
<evidence type="ECO:0000256" key="1">
    <source>
        <dbReference type="ARBA" id="ARBA00004141"/>
    </source>
</evidence>
<evidence type="ECO:0000256" key="5">
    <source>
        <dbReference type="ARBA" id="ARBA00023136"/>
    </source>
</evidence>
<evidence type="ECO:0000256" key="6">
    <source>
        <dbReference type="RuleBase" id="RU363077"/>
    </source>
</evidence>
<evidence type="ECO:0000313" key="9">
    <source>
        <dbReference type="Proteomes" id="UP001141806"/>
    </source>
</evidence>
<keyword evidence="9" id="KW-1185">Reference proteome</keyword>
<feature type="transmembrane region" description="Helical" evidence="6">
    <location>
        <begin position="31"/>
        <end position="50"/>
    </location>
</feature>
<evidence type="ECO:0000256" key="4">
    <source>
        <dbReference type="ARBA" id="ARBA00022989"/>
    </source>
</evidence>
<feature type="transmembrane region" description="Helical" evidence="6">
    <location>
        <begin position="57"/>
        <end position="76"/>
    </location>
</feature>
<feature type="transmembrane region" description="Helical" evidence="6">
    <location>
        <begin position="215"/>
        <end position="235"/>
    </location>
</feature>
<keyword evidence="4 6" id="KW-1133">Transmembrane helix</keyword>
<feature type="transmembrane region" description="Helical" evidence="6">
    <location>
        <begin position="306"/>
        <end position="325"/>
    </location>
</feature>
<evidence type="ECO:0000256" key="3">
    <source>
        <dbReference type="ARBA" id="ARBA00022692"/>
    </source>
</evidence>
<dbReference type="Proteomes" id="UP001141806">
    <property type="component" value="Unassembled WGS sequence"/>
</dbReference>